<dbReference type="Proteomes" id="UP000005924">
    <property type="component" value="Chromosome"/>
</dbReference>
<organism evidence="1 2">
    <name type="scientific">Pseudomonas syringae Cit 7</name>
    <dbReference type="NCBI Taxonomy" id="629264"/>
    <lineage>
        <taxon>Bacteria</taxon>
        <taxon>Pseudomonadati</taxon>
        <taxon>Pseudomonadota</taxon>
        <taxon>Gammaproteobacteria</taxon>
        <taxon>Pseudomonadales</taxon>
        <taxon>Pseudomonadaceae</taxon>
        <taxon>Pseudomonas</taxon>
        <taxon>Pseudomonas syringae</taxon>
    </lineage>
</organism>
<proteinExistence type="predicted"/>
<accession>A0A8T8LRC3</accession>
<dbReference type="RefSeq" id="WP_003370649.1">
    <property type="nucleotide sequence ID" value="NZ_CP073636.1"/>
</dbReference>
<dbReference type="AlphaFoldDB" id="A0A8T8LRC3"/>
<sequence length="76" mass="8383">MNDLEKLLSSYELLAQAILKLGATPLIEDPNVLAQIEILAAALAVHREQLSALNELAASTTKNIQRDRPNLHLVKR</sequence>
<reference evidence="1" key="1">
    <citation type="journal article" date="2011" name="PLoS Pathog.">
        <title>Dynamic evolution of pathogenicity revealed by sequencing and comparative genomics of 19 Pseudomonas syringae isolates.</title>
        <authorList>
            <person name="Baltrus D.A."/>
            <person name="Nishimura M.T."/>
            <person name="Romanchuk A."/>
            <person name="Chang J.H."/>
            <person name="Mukhtar M.S."/>
            <person name="Cherkis K."/>
            <person name="Roach J."/>
            <person name="Grant S.R."/>
            <person name="Jones C.D."/>
            <person name="Dangl J.L."/>
        </authorList>
    </citation>
    <scope>NUCLEOTIDE SEQUENCE</scope>
    <source>
        <strain evidence="1">Cit 7</strain>
    </source>
</reference>
<protein>
    <submittedName>
        <fullName evidence="1">Uncharacterized protein</fullName>
    </submittedName>
</protein>
<reference evidence="1" key="2">
    <citation type="submission" date="2021-04" db="EMBL/GenBank/DDBJ databases">
        <title>A complete genome sequence for Pseudomonas syringae Cit7.</title>
        <authorList>
            <person name="Baltrus D.A."/>
        </authorList>
    </citation>
    <scope>NUCLEOTIDE SEQUENCE</scope>
    <source>
        <strain evidence="1">Cit 7</strain>
    </source>
</reference>
<evidence type="ECO:0000313" key="1">
    <source>
        <dbReference type="EMBL" id="QUP63892.1"/>
    </source>
</evidence>
<name>A0A8T8LRC3_PSESX</name>
<gene>
    <name evidence="1" type="ORF">PSYCIT7_013690</name>
</gene>
<dbReference type="EMBL" id="CP073636">
    <property type="protein sequence ID" value="QUP63892.1"/>
    <property type="molecule type" value="Genomic_DNA"/>
</dbReference>
<evidence type="ECO:0000313" key="2">
    <source>
        <dbReference type="Proteomes" id="UP000005924"/>
    </source>
</evidence>